<dbReference type="Gene3D" id="3.30.70.270">
    <property type="match status" value="1"/>
</dbReference>
<proteinExistence type="inferred from homology"/>
<dbReference type="InterPro" id="IPR051083">
    <property type="entry name" value="GrpII_Intron_Splice-Mob/Def"/>
</dbReference>
<protein>
    <recommendedName>
        <fullName evidence="1">RNA-directed DNA polymerase</fullName>
        <ecNumber evidence="1">2.7.7.49</ecNumber>
    </recommendedName>
</protein>
<dbReference type="HOGENOM" id="CLU_013584_2_1_10"/>
<organism evidence="11 13">
    <name type="scientific">Leadbetterella byssophila (strain DSM 17132 / JCM 16389 / KACC 11308 / NBRC 106382 / 4M15)</name>
    <dbReference type="NCBI Taxonomy" id="649349"/>
    <lineage>
        <taxon>Bacteria</taxon>
        <taxon>Pseudomonadati</taxon>
        <taxon>Bacteroidota</taxon>
        <taxon>Cytophagia</taxon>
        <taxon>Cytophagales</taxon>
        <taxon>Leadbetterellaceae</taxon>
        <taxon>Leadbetterella</taxon>
    </lineage>
</organism>
<dbReference type="InterPro" id="IPR013597">
    <property type="entry name" value="Mat_intron_G2"/>
</dbReference>
<dbReference type="KEGG" id="lby:Lbys_1800"/>
<dbReference type="PRINTS" id="PR00866">
    <property type="entry name" value="RNADNAPOLMS"/>
</dbReference>
<keyword evidence="3" id="KW-0548">Nucleotidyltransferase</keyword>
<keyword evidence="2" id="KW-0808">Transferase</keyword>
<evidence type="ECO:0000256" key="8">
    <source>
        <dbReference type="ARBA" id="ARBA00034120"/>
    </source>
</evidence>
<evidence type="ECO:0000256" key="6">
    <source>
        <dbReference type="ARBA" id="ARBA00022918"/>
    </source>
</evidence>
<keyword evidence="13" id="KW-1185">Reference proteome</keyword>
<sequence length="482" mass="56118">MLEWQRNHEVYDEVLKAEPHKRTACMRVGRKLIVKCKRSLAESCNEVDTMPEVFFSNTMLEEILHIRNVKHAVDRVISNGGASGVDGMQIDNLRDYLNTHWQSLRSDILSGTYRPQAVRKVEIPKASGGKRMLGIPTVIDRVIQQSISQWLGLKYEGDFHDNSYGFRPNRNAHQAVIKAQEYLNLGYTWVVELDLEQFFDQVNHDILMHLLSKKITDRRVLALIGKYLRCGIMDHGLEQKRTKGTPQGSPLSPLLSNIILNELDTELSSRGHRFVRYADDCSIYAKSNKSATRIMRNITSYIESTLKLKVNREKSKVSKPSQSSLLGFSFFKTQGDWQIRISAKSIERIREKLRQNTRRNTATPMHERLTKLRQIIHGWVDYFRIATNKKVMVTLDELVRRRLRVLLWKQWKTAGNRIRNLMKLGAKRWLAYQHANTRKSYTRTGTSPIVQTTLTNSYFTKLGYEGFADYYYWRTTHQTTLF</sequence>
<dbReference type="InterPro" id="IPR030931">
    <property type="entry name" value="Group_II_RT_mat"/>
</dbReference>
<dbReference type="GO" id="GO:0051607">
    <property type="term" value="P:defense response to virus"/>
    <property type="evidence" value="ECO:0007669"/>
    <property type="project" value="UniProtKB-KW"/>
</dbReference>
<evidence type="ECO:0000313" key="11">
    <source>
        <dbReference type="EMBL" id="ADQ17507.1"/>
    </source>
</evidence>
<evidence type="ECO:0000256" key="4">
    <source>
        <dbReference type="ARBA" id="ARBA00022723"/>
    </source>
</evidence>
<dbReference type="PANTHER" id="PTHR34047:SF8">
    <property type="entry name" value="PROTEIN YKFC"/>
    <property type="match status" value="1"/>
</dbReference>
<accession>E4RQQ1</accession>
<dbReference type="KEGG" id="lby:Lbys_3114"/>
<dbReference type="GO" id="GO:0003964">
    <property type="term" value="F:RNA-directed DNA polymerase activity"/>
    <property type="evidence" value="ECO:0007669"/>
    <property type="project" value="UniProtKB-KW"/>
</dbReference>
<evidence type="ECO:0000256" key="3">
    <source>
        <dbReference type="ARBA" id="ARBA00022695"/>
    </source>
</evidence>
<dbReference type="Pfam" id="PF00078">
    <property type="entry name" value="RVT_1"/>
    <property type="match status" value="1"/>
</dbReference>
<dbReference type="InterPro" id="IPR000123">
    <property type="entry name" value="Reverse_transcriptase_msDNA"/>
</dbReference>
<keyword evidence="7" id="KW-0051">Antiviral defense</keyword>
<evidence type="ECO:0000313" key="13">
    <source>
        <dbReference type="Proteomes" id="UP000007435"/>
    </source>
</evidence>
<feature type="domain" description="Reverse transcriptase" evidence="10">
    <location>
        <begin position="102"/>
        <end position="330"/>
    </location>
</feature>
<evidence type="ECO:0000256" key="5">
    <source>
        <dbReference type="ARBA" id="ARBA00022842"/>
    </source>
</evidence>
<keyword evidence="4" id="KW-0479">Metal-binding</keyword>
<gene>
    <name evidence="11" type="ordered locus">Lbys_1800</name>
    <name evidence="12" type="ordered locus">Lbys_3114</name>
</gene>
<keyword evidence="6 11" id="KW-0695">RNA-directed DNA polymerase</keyword>
<comment type="similarity">
    <text evidence="8">Belongs to the bacterial reverse transcriptase family.</text>
</comment>
<dbReference type="EC" id="2.7.7.49" evidence="1"/>
<name>E4RQQ1_LEAB4</name>
<dbReference type="eggNOG" id="COG3344">
    <property type="taxonomic scope" value="Bacteria"/>
</dbReference>
<dbReference type="InterPro" id="IPR000477">
    <property type="entry name" value="RT_dom"/>
</dbReference>
<dbReference type="PANTHER" id="PTHR34047">
    <property type="entry name" value="NUCLEAR INTRON MATURASE 1, MITOCHONDRIAL-RELATED"/>
    <property type="match status" value="1"/>
</dbReference>
<dbReference type="Pfam" id="PF08388">
    <property type="entry name" value="GIIM"/>
    <property type="match status" value="1"/>
</dbReference>
<dbReference type="InterPro" id="IPR043502">
    <property type="entry name" value="DNA/RNA_pol_sf"/>
</dbReference>
<keyword evidence="5" id="KW-0460">Magnesium</keyword>
<evidence type="ECO:0000256" key="7">
    <source>
        <dbReference type="ARBA" id="ARBA00023118"/>
    </source>
</evidence>
<dbReference type="AlphaFoldDB" id="E4RQQ1"/>
<reference evidence="11 13" key="2">
    <citation type="journal article" date="2011" name="Stand. Genomic Sci.">
        <title>Complete genome sequence of Leadbetterella byssophila type strain (4M15).</title>
        <authorList>
            <person name="Abt B."/>
            <person name="Teshima H."/>
            <person name="Lucas S."/>
            <person name="Lapidus A."/>
            <person name="Del Rio T.G."/>
            <person name="Nolan M."/>
            <person name="Tice H."/>
            <person name="Cheng J.F."/>
            <person name="Pitluck S."/>
            <person name="Liolios K."/>
            <person name="Pagani I."/>
            <person name="Ivanova N."/>
            <person name="Mavromatis K."/>
            <person name="Pati A."/>
            <person name="Tapia R."/>
            <person name="Han C."/>
            <person name="Goodwin L."/>
            <person name="Chen A."/>
            <person name="Palaniappan K."/>
            <person name="Land M."/>
            <person name="Hauser L."/>
            <person name="Chang Y.J."/>
            <person name="Jeffries C.D."/>
            <person name="Rohde M."/>
            <person name="Goker M."/>
            <person name="Tindall B.J."/>
            <person name="Detter J.C."/>
            <person name="Woyke T."/>
            <person name="Bristow J."/>
            <person name="Eisen J.A."/>
            <person name="Markowitz V."/>
            <person name="Hugenholtz P."/>
            <person name="Klenk H.P."/>
            <person name="Kyrpides N.C."/>
        </authorList>
    </citation>
    <scope>NUCLEOTIDE SEQUENCE [LARGE SCALE GENOMIC DNA]</scope>
    <source>
        <strain evidence="11">DSM 17132</strain>
        <strain evidence="13">DSM 17132 / JCM 16389 / KACC 11308 / NBRC 106382 / 4M15</strain>
    </source>
</reference>
<evidence type="ECO:0000256" key="2">
    <source>
        <dbReference type="ARBA" id="ARBA00022679"/>
    </source>
</evidence>
<dbReference type="Proteomes" id="UP000007435">
    <property type="component" value="Chromosome"/>
</dbReference>
<dbReference type="CDD" id="cd01651">
    <property type="entry name" value="RT_G2_intron"/>
    <property type="match status" value="1"/>
</dbReference>
<dbReference type="PROSITE" id="PS50878">
    <property type="entry name" value="RT_POL"/>
    <property type="match status" value="1"/>
</dbReference>
<evidence type="ECO:0000313" key="12">
    <source>
        <dbReference type="EMBL" id="ADQ18775.1"/>
    </source>
</evidence>
<dbReference type="SUPFAM" id="SSF56672">
    <property type="entry name" value="DNA/RNA polymerases"/>
    <property type="match status" value="1"/>
</dbReference>
<evidence type="ECO:0000259" key="10">
    <source>
        <dbReference type="PROSITE" id="PS50878"/>
    </source>
</evidence>
<comment type="catalytic activity">
    <reaction evidence="9">
        <text>DNA(n) + a 2'-deoxyribonucleoside 5'-triphosphate = DNA(n+1) + diphosphate</text>
        <dbReference type="Rhea" id="RHEA:22508"/>
        <dbReference type="Rhea" id="RHEA-COMP:17339"/>
        <dbReference type="Rhea" id="RHEA-COMP:17340"/>
        <dbReference type="ChEBI" id="CHEBI:33019"/>
        <dbReference type="ChEBI" id="CHEBI:61560"/>
        <dbReference type="ChEBI" id="CHEBI:173112"/>
        <dbReference type="EC" id="2.7.7.49"/>
    </reaction>
</comment>
<dbReference type="GO" id="GO:0003723">
    <property type="term" value="F:RNA binding"/>
    <property type="evidence" value="ECO:0007669"/>
    <property type="project" value="InterPro"/>
</dbReference>
<dbReference type="NCBIfam" id="TIGR04416">
    <property type="entry name" value="group_II_RT_mat"/>
    <property type="match status" value="1"/>
</dbReference>
<dbReference type="EMBL" id="CP002305">
    <property type="protein sequence ID" value="ADQ18775.1"/>
    <property type="molecule type" value="Genomic_DNA"/>
</dbReference>
<dbReference type="InterPro" id="IPR043128">
    <property type="entry name" value="Rev_trsase/Diguanyl_cyclase"/>
</dbReference>
<evidence type="ECO:0000256" key="1">
    <source>
        <dbReference type="ARBA" id="ARBA00012493"/>
    </source>
</evidence>
<dbReference type="GO" id="GO:0046872">
    <property type="term" value="F:metal ion binding"/>
    <property type="evidence" value="ECO:0007669"/>
    <property type="project" value="UniProtKB-KW"/>
</dbReference>
<reference key="1">
    <citation type="submission" date="2010-11" db="EMBL/GenBank/DDBJ databases">
        <title>The complete genome of Leadbetterella byssophila DSM 17132.</title>
        <authorList>
            <consortium name="US DOE Joint Genome Institute (JGI-PGF)"/>
            <person name="Lucas S."/>
            <person name="Copeland A."/>
            <person name="Lapidus A."/>
            <person name="Glavina del Rio T."/>
            <person name="Dalin E."/>
            <person name="Tice H."/>
            <person name="Bruce D."/>
            <person name="Goodwin L."/>
            <person name="Pitluck S."/>
            <person name="Kyrpides N."/>
            <person name="Mavromatis K."/>
            <person name="Ivanova N."/>
            <person name="Teshima H."/>
            <person name="Brettin T."/>
            <person name="Detter J.C."/>
            <person name="Han C."/>
            <person name="Tapia R."/>
            <person name="Land M."/>
            <person name="Hauser L."/>
            <person name="Markowitz V."/>
            <person name="Cheng J.-F."/>
            <person name="Hugenholtz P."/>
            <person name="Woyke T."/>
            <person name="Wu D."/>
            <person name="Tindall B."/>
            <person name="Pomrenke H.G."/>
            <person name="Brambilla E."/>
            <person name="Klenk H.-P."/>
            <person name="Eisen J.A."/>
        </authorList>
    </citation>
    <scope>NUCLEOTIDE SEQUENCE [LARGE SCALE GENOMIC DNA]</scope>
    <source>
        <strain>DSM 17132</strain>
    </source>
</reference>
<dbReference type="EMBL" id="CP002305">
    <property type="protein sequence ID" value="ADQ17507.1"/>
    <property type="molecule type" value="Genomic_DNA"/>
</dbReference>
<evidence type="ECO:0000256" key="9">
    <source>
        <dbReference type="ARBA" id="ARBA00048173"/>
    </source>
</evidence>